<dbReference type="EMBL" id="JBHSYQ010000003">
    <property type="protein sequence ID" value="MFC6996147.1"/>
    <property type="molecule type" value="Genomic_DNA"/>
</dbReference>
<feature type="transmembrane region" description="Helical" evidence="1">
    <location>
        <begin position="12"/>
        <end position="34"/>
    </location>
</feature>
<organism evidence="2 3">
    <name type="scientific">Rufibacter roseus</name>
    <dbReference type="NCBI Taxonomy" id="1567108"/>
    <lineage>
        <taxon>Bacteria</taxon>
        <taxon>Pseudomonadati</taxon>
        <taxon>Bacteroidota</taxon>
        <taxon>Cytophagia</taxon>
        <taxon>Cytophagales</taxon>
        <taxon>Hymenobacteraceae</taxon>
        <taxon>Rufibacter</taxon>
    </lineage>
</organism>
<proteinExistence type="predicted"/>
<feature type="transmembrane region" description="Helical" evidence="1">
    <location>
        <begin position="54"/>
        <end position="72"/>
    </location>
</feature>
<sequence length="104" mass="11892">MQKTKETALAMFIGAIIFLALELAVYYVLSTWLVPTDPKLEEEGGTIVRSWNKVMYFTLAYIAIVVSALLIASSQVPREYRRHVMFWFYLSLPTLLVVLLLAFS</sequence>
<comment type="caution">
    <text evidence="2">The sequence shown here is derived from an EMBL/GenBank/DDBJ whole genome shotgun (WGS) entry which is preliminary data.</text>
</comment>
<dbReference type="Proteomes" id="UP001596405">
    <property type="component" value="Unassembled WGS sequence"/>
</dbReference>
<protein>
    <submittedName>
        <fullName evidence="2">Uncharacterized protein</fullName>
    </submittedName>
</protein>
<reference evidence="3" key="1">
    <citation type="journal article" date="2019" name="Int. J. Syst. Evol. Microbiol.">
        <title>The Global Catalogue of Microorganisms (GCM) 10K type strain sequencing project: providing services to taxonomists for standard genome sequencing and annotation.</title>
        <authorList>
            <consortium name="The Broad Institute Genomics Platform"/>
            <consortium name="The Broad Institute Genome Sequencing Center for Infectious Disease"/>
            <person name="Wu L."/>
            <person name="Ma J."/>
        </authorList>
    </citation>
    <scope>NUCLEOTIDE SEQUENCE [LARGE SCALE GENOMIC DNA]</scope>
    <source>
        <strain evidence="3">CGMCC 4.7393</strain>
    </source>
</reference>
<gene>
    <name evidence="2" type="ORF">ACFQHR_00860</name>
</gene>
<keyword evidence="1" id="KW-1133">Transmembrane helix</keyword>
<feature type="transmembrane region" description="Helical" evidence="1">
    <location>
        <begin position="84"/>
        <end position="103"/>
    </location>
</feature>
<keyword evidence="3" id="KW-1185">Reference proteome</keyword>
<keyword evidence="1" id="KW-0812">Transmembrane</keyword>
<name>A0ABW2DHR5_9BACT</name>
<accession>A0ABW2DHR5</accession>
<keyword evidence="1" id="KW-0472">Membrane</keyword>
<evidence type="ECO:0000256" key="1">
    <source>
        <dbReference type="SAM" id="Phobius"/>
    </source>
</evidence>
<evidence type="ECO:0000313" key="3">
    <source>
        <dbReference type="Proteomes" id="UP001596405"/>
    </source>
</evidence>
<evidence type="ECO:0000313" key="2">
    <source>
        <dbReference type="EMBL" id="MFC6996147.1"/>
    </source>
</evidence>